<proteinExistence type="inferred from homology"/>
<accession>A0A1I5X9Y4</accession>
<evidence type="ECO:0000313" key="3">
    <source>
        <dbReference type="EMBL" id="SFQ28789.1"/>
    </source>
</evidence>
<dbReference type="Gene3D" id="3.20.20.80">
    <property type="entry name" value="Glycosidases"/>
    <property type="match status" value="1"/>
</dbReference>
<evidence type="ECO:0000256" key="1">
    <source>
        <dbReference type="ARBA" id="ARBA00008061"/>
    </source>
</evidence>
<gene>
    <name evidence="3" type="ORF">SAMN04488506_1298</name>
</gene>
<dbReference type="InterPro" id="IPR006047">
    <property type="entry name" value="GH13_cat_dom"/>
</dbReference>
<dbReference type="NCBIfam" id="TIGR02104">
    <property type="entry name" value="pulA_typeI"/>
    <property type="match status" value="1"/>
</dbReference>
<dbReference type="GO" id="GO:0005975">
    <property type="term" value="P:carbohydrate metabolic process"/>
    <property type="evidence" value="ECO:0007669"/>
    <property type="project" value="InterPro"/>
</dbReference>
<name>A0A1I5X9Y4_9LACT</name>
<evidence type="ECO:0000313" key="4">
    <source>
        <dbReference type="Proteomes" id="UP000199136"/>
    </source>
</evidence>
<dbReference type="AlphaFoldDB" id="A0A1I5X9Y4"/>
<dbReference type="Pfam" id="PF02922">
    <property type="entry name" value="CBM_48"/>
    <property type="match status" value="1"/>
</dbReference>
<dbReference type="InterPro" id="IPR013783">
    <property type="entry name" value="Ig-like_fold"/>
</dbReference>
<sequence>MTDHITTLEDKITYLENNAYYGDDLGATYSPTHTRFKVWSPLAEKVAVNLYQTGDIHDDSLLDSYPLTLENNVWTITLDGNFENLFYTYTIDMDGDSKETIDIYAKAAGINGNRAAIIDFARTNPPHWEKDTHVTQENLTDAFIWEVHVADFSSHENSGISAENRGKYLAFTEEGTTYNNEQDFPTGIDYLTHLGVNYVHLLPAFDFENDEAGSDYNWGYDPKNYNVPEGRYSSDPSDPIARINEFKQMVQSLHKKNIGVVLDVVYNHTLETELSSFNLTVPDYYYRQTASGEFADGSACGNETASDRAMMRKYMIDSVLYWAKEYHLDGFRFDLMGLHDVETMNAIRTALNENGLEHVILYGEPWDAGSNEIKEPNIPANKSNSAHLMEGIAIFNDDFRDSMKGHVFEETAGAFLQGKSGTTVQNTEVMASICANTIGADHSEYGLADKTWAKNPTQVITYHSAHDNLTLYDKLVASLYETPHYRRNDWLIELNKLAAAALFTSQGGLFMQAGEEFARTKHGDENSFISPIEVNQLDWELTVKNRDLVDYYRGLWQLRKQYAPLRDATPETAKAISFSKDTADNLIAYTIPNLSAEGNDWRWMAVVLNSTNEAREVALESQSELPQTWTVVANKETVSSDGLGTIEGIVITVEPHSAVILVD</sequence>
<dbReference type="Gene3D" id="2.60.40.1180">
    <property type="entry name" value="Golgi alpha-mannosidase II"/>
    <property type="match status" value="1"/>
</dbReference>
<comment type="similarity">
    <text evidence="1">Belongs to the glycosyl hydrolase 13 family.</text>
</comment>
<evidence type="ECO:0000259" key="2">
    <source>
        <dbReference type="SMART" id="SM00642"/>
    </source>
</evidence>
<organism evidence="3 4">
    <name type="scientific">Desemzia incerta</name>
    <dbReference type="NCBI Taxonomy" id="82801"/>
    <lineage>
        <taxon>Bacteria</taxon>
        <taxon>Bacillati</taxon>
        <taxon>Bacillota</taxon>
        <taxon>Bacilli</taxon>
        <taxon>Lactobacillales</taxon>
        <taxon>Carnobacteriaceae</taxon>
        <taxon>Desemzia</taxon>
    </lineage>
</organism>
<dbReference type="InterPro" id="IPR011840">
    <property type="entry name" value="PulA_typeI"/>
</dbReference>
<dbReference type="InterPro" id="IPR013780">
    <property type="entry name" value="Glyco_hydro_b"/>
</dbReference>
<feature type="domain" description="Glycosyl hydrolase family 13 catalytic" evidence="2">
    <location>
        <begin position="146"/>
        <end position="559"/>
    </location>
</feature>
<dbReference type="Pfam" id="PF00128">
    <property type="entry name" value="Alpha-amylase"/>
    <property type="match status" value="1"/>
</dbReference>
<dbReference type="GO" id="GO:0004553">
    <property type="term" value="F:hydrolase activity, hydrolyzing O-glycosyl compounds"/>
    <property type="evidence" value="ECO:0007669"/>
    <property type="project" value="InterPro"/>
</dbReference>
<dbReference type="InterPro" id="IPR017853">
    <property type="entry name" value="GH"/>
</dbReference>
<dbReference type="STRING" id="82801.SAMN04488506_1298"/>
<dbReference type="RefSeq" id="WP_092480349.1">
    <property type="nucleotide sequence ID" value="NZ_FOXW01000004.1"/>
</dbReference>
<dbReference type="InterPro" id="IPR004193">
    <property type="entry name" value="Glyco_hydro_13_N"/>
</dbReference>
<dbReference type="Proteomes" id="UP000199136">
    <property type="component" value="Unassembled WGS sequence"/>
</dbReference>
<dbReference type="Gene3D" id="2.60.40.10">
    <property type="entry name" value="Immunoglobulins"/>
    <property type="match status" value="1"/>
</dbReference>
<dbReference type="OrthoDB" id="9761875at2"/>
<dbReference type="SUPFAM" id="SSF51445">
    <property type="entry name" value="(Trans)glycosidases"/>
    <property type="match status" value="1"/>
</dbReference>
<protein>
    <submittedName>
        <fullName evidence="3">Pullulanase, type I</fullName>
    </submittedName>
</protein>
<dbReference type="PANTHER" id="PTHR43002">
    <property type="entry name" value="GLYCOGEN DEBRANCHING ENZYME"/>
    <property type="match status" value="1"/>
</dbReference>
<keyword evidence="4" id="KW-1185">Reference proteome</keyword>
<dbReference type="EMBL" id="FOXW01000004">
    <property type="protein sequence ID" value="SFQ28789.1"/>
    <property type="molecule type" value="Genomic_DNA"/>
</dbReference>
<dbReference type="InterPro" id="IPR014756">
    <property type="entry name" value="Ig_E-set"/>
</dbReference>
<dbReference type="CDD" id="cd11341">
    <property type="entry name" value="AmyAc_Pullulanase_LD-like"/>
    <property type="match status" value="1"/>
</dbReference>
<dbReference type="CDD" id="cd02860">
    <property type="entry name" value="E_set_Pullulanase"/>
    <property type="match status" value="1"/>
</dbReference>
<reference evidence="3 4" key="1">
    <citation type="submission" date="2016-10" db="EMBL/GenBank/DDBJ databases">
        <authorList>
            <person name="de Groot N.N."/>
        </authorList>
    </citation>
    <scope>NUCLEOTIDE SEQUENCE [LARGE SCALE GENOMIC DNA]</scope>
    <source>
        <strain evidence="3 4">DSM 20581</strain>
    </source>
</reference>
<dbReference type="SMART" id="SM00642">
    <property type="entry name" value="Aamy"/>
    <property type="match status" value="1"/>
</dbReference>
<dbReference type="SUPFAM" id="SSF81296">
    <property type="entry name" value="E set domains"/>
    <property type="match status" value="1"/>
</dbReference>